<reference evidence="1 2" key="1">
    <citation type="journal article" date="2022" name="Hortic Res">
        <title>A haplotype resolved chromosomal level avocado genome allows analysis of novel avocado genes.</title>
        <authorList>
            <person name="Nath O."/>
            <person name="Fletcher S.J."/>
            <person name="Hayward A."/>
            <person name="Shaw L.M."/>
            <person name="Masouleh A.K."/>
            <person name="Furtado A."/>
            <person name="Henry R.J."/>
            <person name="Mitter N."/>
        </authorList>
    </citation>
    <scope>NUCLEOTIDE SEQUENCE [LARGE SCALE GENOMIC DNA]</scope>
    <source>
        <strain evidence="2">cv. Hass</strain>
    </source>
</reference>
<accession>A0ACC2KPP9</accession>
<comment type="caution">
    <text evidence="1">The sequence shown here is derived from an EMBL/GenBank/DDBJ whole genome shotgun (WGS) entry which is preliminary data.</text>
</comment>
<proteinExistence type="predicted"/>
<dbReference type="EMBL" id="CM056818">
    <property type="protein sequence ID" value="KAJ8623005.1"/>
    <property type="molecule type" value="Genomic_DNA"/>
</dbReference>
<evidence type="ECO:0000313" key="2">
    <source>
        <dbReference type="Proteomes" id="UP001234297"/>
    </source>
</evidence>
<sequence length="253" mass="28192">MRTIVAKTKNDSSFSYSKRYFQLRRKKEEDEESLTVDSFSSSTCEVEEERGQVMCLALSSTSRKKKSAAATKLRSVLTVFTSKNRCHVPSGSGNRVIGTLFGYRHGHVHVAFQEDPKVGPALLIELAETTDGLVLEMASGMVRIALECDNRAEKKKARLLEEPNWRMYCNGRKCGPARRHECGPQEWKVLRAVEPISVGAGVLPGNGAGSEDDIMYMRARFERVVGSRDSEAFYMINPDGSGGPELSIYFLRV</sequence>
<organism evidence="1 2">
    <name type="scientific">Persea americana</name>
    <name type="common">Avocado</name>
    <dbReference type="NCBI Taxonomy" id="3435"/>
    <lineage>
        <taxon>Eukaryota</taxon>
        <taxon>Viridiplantae</taxon>
        <taxon>Streptophyta</taxon>
        <taxon>Embryophyta</taxon>
        <taxon>Tracheophyta</taxon>
        <taxon>Spermatophyta</taxon>
        <taxon>Magnoliopsida</taxon>
        <taxon>Magnoliidae</taxon>
        <taxon>Laurales</taxon>
        <taxon>Lauraceae</taxon>
        <taxon>Persea</taxon>
    </lineage>
</organism>
<dbReference type="Proteomes" id="UP001234297">
    <property type="component" value="Chromosome 10"/>
</dbReference>
<name>A0ACC2KPP9_PERAE</name>
<keyword evidence="2" id="KW-1185">Reference proteome</keyword>
<protein>
    <submittedName>
        <fullName evidence="1">Uncharacterized protein</fullName>
    </submittedName>
</protein>
<gene>
    <name evidence="1" type="ORF">MRB53_031534</name>
</gene>
<evidence type="ECO:0000313" key="1">
    <source>
        <dbReference type="EMBL" id="KAJ8623005.1"/>
    </source>
</evidence>